<organism evidence="2 3">
    <name type="scientific">Spinacia oleracea</name>
    <name type="common">Spinach</name>
    <dbReference type="NCBI Taxonomy" id="3562"/>
    <lineage>
        <taxon>Eukaryota</taxon>
        <taxon>Viridiplantae</taxon>
        <taxon>Streptophyta</taxon>
        <taxon>Embryophyta</taxon>
        <taxon>Tracheophyta</taxon>
        <taxon>Spermatophyta</taxon>
        <taxon>Magnoliopsida</taxon>
        <taxon>eudicotyledons</taxon>
        <taxon>Gunneridae</taxon>
        <taxon>Pentapetalae</taxon>
        <taxon>Caryophyllales</taxon>
        <taxon>Chenopodiaceae</taxon>
        <taxon>Chenopodioideae</taxon>
        <taxon>Anserineae</taxon>
        <taxon>Spinacia</taxon>
    </lineage>
</organism>
<dbReference type="RefSeq" id="XP_021862361.1">
    <property type="nucleotide sequence ID" value="XM_022006669.2"/>
</dbReference>
<dbReference type="PANTHER" id="PTHR35127:SF1">
    <property type="entry name" value="GENOME ASSEMBLY, CHROMOSOME: A10"/>
    <property type="match status" value="1"/>
</dbReference>
<dbReference type="InterPro" id="IPR056706">
    <property type="entry name" value="DUF7804"/>
</dbReference>
<dbReference type="PANTHER" id="PTHR35127">
    <property type="entry name" value="OS03G0736900 PROTEIN"/>
    <property type="match status" value="1"/>
</dbReference>
<evidence type="ECO:0000313" key="3">
    <source>
        <dbReference type="RefSeq" id="XP_021862361.1"/>
    </source>
</evidence>
<accession>A0A9R0K8C9</accession>
<dbReference type="OrthoDB" id="2013011at2759"/>
<sequence>MACLGLRSTGGVTIRANRVGDWVKIPTPSQVQVASQPIRAKPMVAKCSASAASIEMTRGSPEKFDHWIQESVGEIVKNLKEAPLFVHVYGGAANTTVKTETAVAENWGHLKGKWVKGEEPSPEGIILVEELKEEDDVGILEGQNGDCTKAWGVLIQGKGEDGGVACYLLKTSRVGCGNLGLFCTHYCLVRVNSFRETARSQLTSCWLV</sequence>
<evidence type="ECO:0000259" key="1">
    <source>
        <dbReference type="Pfam" id="PF25089"/>
    </source>
</evidence>
<dbReference type="AlphaFoldDB" id="A0A9R0K8C9"/>
<dbReference type="KEGG" id="soe:110801324"/>
<dbReference type="GeneID" id="110801324"/>
<dbReference type="Proteomes" id="UP000813463">
    <property type="component" value="Chromosome 6"/>
</dbReference>
<reference evidence="3" key="2">
    <citation type="submission" date="2025-08" db="UniProtKB">
        <authorList>
            <consortium name="RefSeq"/>
        </authorList>
    </citation>
    <scope>IDENTIFICATION</scope>
    <source>
        <tissue evidence="3">Leaf</tissue>
    </source>
</reference>
<evidence type="ECO:0000313" key="2">
    <source>
        <dbReference type="Proteomes" id="UP000813463"/>
    </source>
</evidence>
<keyword evidence="2" id="KW-1185">Reference proteome</keyword>
<reference evidence="2" key="1">
    <citation type="journal article" date="2021" name="Nat. Commun.">
        <title>Genomic analyses provide insights into spinach domestication and the genetic basis of agronomic traits.</title>
        <authorList>
            <person name="Cai X."/>
            <person name="Sun X."/>
            <person name="Xu C."/>
            <person name="Sun H."/>
            <person name="Wang X."/>
            <person name="Ge C."/>
            <person name="Zhang Z."/>
            <person name="Wang Q."/>
            <person name="Fei Z."/>
            <person name="Jiao C."/>
            <person name="Wang Q."/>
        </authorList>
    </citation>
    <scope>NUCLEOTIDE SEQUENCE [LARGE SCALE GENOMIC DNA]</scope>
    <source>
        <strain evidence="2">cv. Varoflay</strain>
    </source>
</reference>
<proteinExistence type="predicted"/>
<protein>
    <recommendedName>
        <fullName evidence="1">DUF7804 domain-containing protein</fullName>
    </recommendedName>
</protein>
<feature type="domain" description="DUF7804" evidence="1">
    <location>
        <begin position="60"/>
        <end position="136"/>
    </location>
</feature>
<name>A0A9R0K8C9_SPIOL</name>
<gene>
    <name evidence="3" type="primary">LOC110801324</name>
</gene>
<dbReference type="Pfam" id="PF25089">
    <property type="entry name" value="DUF7804"/>
    <property type="match status" value="1"/>
</dbReference>